<proteinExistence type="inferred from homology"/>
<dbReference type="Proteomes" id="UP000754750">
    <property type="component" value="Unassembled WGS sequence"/>
</dbReference>
<comment type="function">
    <text evidence="4">Produces ATP from ADP in the presence of a proton gradient across the membrane.</text>
</comment>
<dbReference type="PANTHER" id="PTHR11671">
    <property type="entry name" value="V-TYPE ATP SYNTHASE SUBUNIT D"/>
    <property type="match status" value="1"/>
</dbReference>
<dbReference type="GO" id="GO:0046933">
    <property type="term" value="F:proton-transporting ATP synthase activity, rotational mechanism"/>
    <property type="evidence" value="ECO:0007669"/>
    <property type="project" value="UniProtKB-UniRule"/>
</dbReference>
<protein>
    <recommendedName>
        <fullName evidence="4">V-type ATP synthase subunit D</fullName>
    </recommendedName>
    <alternativeName>
        <fullName evidence="4">V-ATPase subunit D</fullName>
    </alternativeName>
</protein>
<dbReference type="HAMAP" id="MF_00271">
    <property type="entry name" value="ATP_synth_D_arch"/>
    <property type="match status" value="1"/>
</dbReference>
<keyword evidence="2 4" id="KW-0813">Transport</keyword>
<accession>A0A928KTN9</accession>
<keyword evidence="5" id="KW-0175">Coiled coil</keyword>
<dbReference type="GO" id="GO:0005524">
    <property type="term" value="F:ATP binding"/>
    <property type="evidence" value="ECO:0007669"/>
    <property type="project" value="UniProtKB-UniRule"/>
</dbReference>
<keyword evidence="3 4" id="KW-0406">Ion transport</keyword>
<reference evidence="6" key="1">
    <citation type="submission" date="2019-04" db="EMBL/GenBank/DDBJ databases">
        <title>Evolution of Biomass-Degrading Anaerobic Consortia Revealed by Metagenomics.</title>
        <authorList>
            <person name="Peng X."/>
        </authorList>
    </citation>
    <scope>NUCLEOTIDE SEQUENCE</scope>
    <source>
        <strain evidence="6">SIG551</strain>
    </source>
</reference>
<dbReference type="EMBL" id="SVNY01000001">
    <property type="protein sequence ID" value="MBE6832026.1"/>
    <property type="molecule type" value="Genomic_DNA"/>
</dbReference>
<evidence type="ECO:0000313" key="7">
    <source>
        <dbReference type="Proteomes" id="UP000754750"/>
    </source>
</evidence>
<dbReference type="Pfam" id="PF01813">
    <property type="entry name" value="ATP-synt_D"/>
    <property type="match status" value="1"/>
</dbReference>
<dbReference type="InterPro" id="IPR002699">
    <property type="entry name" value="V_ATPase_D"/>
</dbReference>
<feature type="coiled-coil region" evidence="5">
    <location>
        <begin position="33"/>
        <end position="60"/>
    </location>
</feature>
<dbReference type="RefSeq" id="WP_020073166.1">
    <property type="nucleotide sequence ID" value="NZ_JBKWRC010000001.1"/>
</dbReference>
<dbReference type="Gene3D" id="1.10.287.3240">
    <property type="match status" value="1"/>
</dbReference>
<dbReference type="GO" id="GO:0042777">
    <property type="term" value="P:proton motive force-driven plasma membrane ATP synthesis"/>
    <property type="evidence" value="ECO:0007669"/>
    <property type="project" value="UniProtKB-UniRule"/>
</dbReference>
<dbReference type="AlphaFoldDB" id="A0A928KTN9"/>
<evidence type="ECO:0000256" key="3">
    <source>
        <dbReference type="ARBA" id="ARBA00023065"/>
    </source>
</evidence>
<evidence type="ECO:0000256" key="4">
    <source>
        <dbReference type="HAMAP-Rule" id="MF_00271"/>
    </source>
</evidence>
<comment type="caution">
    <text evidence="6">The sequence shown here is derived from an EMBL/GenBank/DDBJ whole genome shotgun (WGS) entry which is preliminary data.</text>
</comment>
<organism evidence="6 7">
    <name type="scientific">Faecalispora sporosphaeroides</name>
    <dbReference type="NCBI Taxonomy" id="1549"/>
    <lineage>
        <taxon>Bacteria</taxon>
        <taxon>Bacillati</taxon>
        <taxon>Bacillota</taxon>
        <taxon>Clostridia</taxon>
        <taxon>Eubacteriales</taxon>
        <taxon>Oscillospiraceae</taxon>
        <taxon>Faecalispora</taxon>
    </lineage>
</organism>
<evidence type="ECO:0000313" key="6">
    <source>
        <dbReference type="EMBL" id="MBE6832026.1"/>
    </source>
</evidence>
<evidence type="ECO:0000256" key="1">
    <source>
        <dbReference type="ARBA" id="ARBA00005850"/>
    </source>
</evidence>
<evidence type="ECO:0000256" key="5">
    <source>
        <dbReference type="SAM" id="Coils"/>
    </source>
</evidence>
<comment type="similarity">
    <text evidence="1 4">Belongs to the V-ATPase D subunit family.</text>
</comment>
<dbReference type="NCBIfam" id="TIGR00309">
    <property type="entry name" value="V_ATPase_subD"/>
    <property type="match status" value="1"/>
</dbReference>
<sequence>MAIQIVPTKGNLLATKKSLSLARTGFELMDRKRNILIREMMALIERANELQDKIDKTYEEAYAALQMANVTLGICDKIAETVPYDDNLNVAYRSVMGVEIPMVSLEHTPPTLNYGLMNTNAMMDNAYLKFREVKYLTAELAEVENSVYRLADNVKKTQKRANALKNIMIPRFEETVKFITDALEEKDREEFSRLKVIKRQKSAG</sequence>
<keyword evidence="4" id="KW-0375">Hydrogen ion transport</keyword>
<dbReference type="GO" id="GO:0046961">
    <property type="term" value="F:proton-transporting ATPase activity, rotational mechanism"/>
    <property type="evidence" value="ECO:0007669"/>
    <property type="project" value="InterPro"/>
</dbReference>
<evidence type="ECO:0000256" key="2">
    <source>
        <dbReference type="ARBA" id="ARBA00022448"/>
    </source>
</evidence>
<keyword evidence="4" id="KW-0066">ATP synthesis</keyword>
<name>A0A928KTN9_9FIRM</name>
<gene>
    <name evidence="4" type="primary">atpD</name>
    <name evidence="6" type="ORF">E7512_00310</name>
</gene>